<evidence type="ECO:0000313" key="1">
    <source>
        <dbReference type="EMBL" id="AVI50848.1"/>
    </source>
</evidence>
<protein>
    <submittedName>
        <fullName evidence="1">Uncharacterized protein</fullName>
    </submittedName>
</protein>
<sequence length="291" mass="33518">MRFSLCFSLIFFLSLVNIWSQEDYEYLGVIQLNDSSFISYKIAFNEENGLLRGYSVTDMGGSHETKSFISGYYEAENDKIDFYESGILYTKSPYTRDDFCYVHFEGQLKKLDDRQGIEGDFKGLYNNGETCIDGSINLLNFRKVLKKAKKLDRKIDRTVLVSKEKRDKINLVRDLDSLNMNIVRKNETLNIFTSNDTVELVLFDAGKEDNDRISLYVNDEVLWEDYAAMRSERSERIPLESEATAIKIVALNNGTIGENTIKFHIILEETVVESLTNLKAGEEATFIIRKK</sequence>
<evidence type="ECO:0000313" key="2">
    <source>
        <dbReference type="Proteomes" id="UP000238442"/>
    </source>
</evidence>
<dbReference type="RefSeq" id="WP_105215987.1">
    <property type="nucleotide sequence ID" value="NZ_CP027062.1"/>
</dbReference>
<dbReference type="AlphaFoldDB" id="A0A2S0HW50"/>
<dbReference type="OrthoDB" id="639821at2"/>
<organism evidence="1 2">
    <name type="scientific">Pukyongia salina</name>
    <dbReference type="NCBI Taxonomy" id="2094025"/>
    <lineage>
        <taxon>Bacteria</taxon>
        <taxon>Pseudomonadati</taxon>
        <taxon>Bacteroidota</taxon>
        <taxon>Flavobacteriia</taxon>
        <taxon>Flavobacteriales</taxon>
        <taxon>Flavobacteriaceae</taxon>
        <taxon>Pukyongia</taxon>
    </lineage>
</organism>
<dbReference type="EMBL" id="CP027062">
    <property type="protein sequence ID" value="AVI50848.1"/>
    <property type="molecule type" value="Genomic_DNA"/>
</dbReference>
<reference evidence="1 2" key="1">
    <citation type="submission" date="2018-02" db="EMBL/GenBank/DDBJ databases">
        <title>Genomic analysis of the strain RR4-38 isolated from a seawater recirculating aquaculture system.</title>
        <authorList>
            <person name="Kim Y.-S."/>
            <person name="Jang Y.H."/>
            <person name="Kim K.-H."/>
        </authorList>
    </citation>
    <scope>NUCLEOTIDE SEQUENCE [LARGE SCALE GENOMIC DNA]</scope>
    <source>
        <strain evidence="1 2">RR4-38</strain>
    </source>
</reference>
<gene>
    <name evidence="1" type="ORF">C5O00_06540</name>
</gene>
<dbReference type="Proteomes" id="UP000238442">
    <property type="component" value="Chromosome"/>
</dbReference>
<proteinExistence type="predicted"/>
<keyword evidence="2" id="KW-1185">Reference proteome</keyword>
<dbReference type="KEGG" id="aue:C5O00_06540"/>
<accession>A0A2S0HW50</accession>
<name>A0A2S0HW50_9FLAO</name>